<protein>
    <submittedName>
        <fullName evidence="1">Uncharacterized protein</fullName>
    </submittedName>
</protein>
<gene>
    <name evidence="1" type="ORF">RM538_09120</name>
</gene>
<name>A0ABU2YD94_9FLAO</name>
<proteinExistence type="predicted"/>
<evidence type="ECO:0000313" key="1">
    <source>
        <dbReference type="EMBL" id="MDT0556164.1"/>
    </source>
</evidence>
<keyword evidence="2" id="KW-1185">Reference proteome</keyword>
<dbReference type="Proteomes" id="UP001254488">
    <property type="component" value="Unassembled WGS sequence"/>
</dbReference>
<dbReference type="RefSeq" id="WP_311333119.1">
    <property type="nucleotide sequence ID" value="NZ_JAVRHZ010000005.1"/>
</dbReference>
<organism evidence="1 2">
    <name type="scientific">Patiriisocius hiemis</name>
    <dbReference type="NCBI Taxonomy" id="3075604"/>
    <lineage>
        <taxon>Bacteria</taxon>
        <taxon>Pseudomonadati</taxon>
        <taxon>Bacteroidota</taxon>
        <taxon>Flavobacteriia</taxon>
        <taxon>Flavobacteriales</taxon>
        <taxon>Flavobacteriaceae</taxon>
        <taxon>Patiriisocius</taxon>
    </lineage>
</organism>
<reference evidence="1 2" key="1">
    <citation type="submission" date="2023-09" db="EMBL/GenBank/DDBJ databases">
        <authorList>
            <person name="Rey-Velasco X."/>
        </authorList>
    </citation>
    <scope>NUCLEOTIDE SEQUENCE [LARGE SCALE GENOMIC DNA]</scope>
    <source>
        <strain evidence="1 2">W242</strain>
    </source>
</reference>
<sequence>MNKVDTPELLFYQKIGKLFYAVAASDKVVHKLEYDTLAKLVEGEWKKMDKIKDAFGTDAAYQIAIVFEWFDYEQMNAQDCYNDFEDYYKEQKNLFYGCRKDLIVRTARNIANAYRGSNKSELIMLTKLELLFKE</sequence>
<comment type="caution">
    <text evidence="1">The sequence shown here is derived from an EMBL/GenBank/DDBJ whole genome shotgun (WGS) entry which is preliminary data.</text>
</comment>
<accession>A0ABU2YD94</accession>
<evidence type="ECO:0000313" key="2">
    <source>
        <dbReference type="Proteomes" id="UP001254488"/>
    </source>
</evidence>
<dbReference type="EMBL" id="JAVRHZ010000005">
    <property type="protein sequence ID" value="MDT0556164.1"/>
    <property type="molecule type" value="Genomic_DNA"/>
</dbReference>